<name>A0A1Y1MXK5_PHOPY</name>
<proteinExistence type="predicted"/>
<accession>A0A1Y1MXK5</accession>
<dbReference type="Pfam" id="PF02197">
    <property type="entry name" value="RIIa"/>
    <property type="match status" value="1"/>
</dbReference>
<evidence type="ECO:0000256" key="1">
    <source>
        <dbReference type="SAM" id="MobiDB-lite"/>
    </source>
</evidence>
<feature type="compositionally biased region" description="Acidic residues" evidence="1">
    <location>
        <begin position="312"/>
        <end position="324"/>
    </location>
</feature>
<feature type="compositionally biased region" description="Acidic residues" evidence="1">
    <location>
        <begin position="334"/>
        <end position="345"/>
    </location>
</feature>
<feature type="compositionally biased region" description="Polar residues" evidence="1">
    <location>
        <begin position="302"/>
        <end position="311"/>
    </location>
</feature>
<dbReference type="Gene3D" id="1.20.890.10">
    <property type="entry name" value="cAMP-dependent protein kinase regulatory subunit, dimerization-anchoring domain"/>
    <property type="match status" value="1"/>
</dbReference>
<organism evidence="3">
    <name type="scientific">Photinus pyralis</name>
    <name type="common">Common eastern firefly</name>
    <name type="synonym">Lampyris pyralis</name>
    <dbReference type="NCBI Taxonomy" id="7054"/>
    <lineage>
        <taxon>Eukaryota</taxon>
        <taxon>Metazoa</taxon>
        <taxon>Ecdysozoa</taxon>
        <taxon>Arthropoda</taxon>
        <taxon>Hexapoda</taxon>
        <taxon>Insecta</taxon>
        <taxon>Pterygota</taxon>
        <taxon>Neoptera</taxon>
        <taxon>Endopterygota</taxon>
        <taxon>Coleoptera</taxon>
        <taxon>Polyphaga</taxon>
        <taxon>Elateriformia</taxon>
        <taxon>Elateroidea</taxon>
        <taxon>Lampyridae</taxon>
        <taxon>Lampyrinae</taxon>
        <taxon>Photinus</taxon>
    </lineage>
</organism>
<protein>
    <recommendedName>
        <fullName evidence="2">RIIa domain-containing protein</fullName>
    </recommendedName>
</protein>
<sequence>MDVVLQRHCAKYIYAIPDGLRELMSDISREVLRSQPEDMYTFIADYLDALMITRENARVAAKTVENITAIGITVVELLQETGMSREEADNLSLTVQTAFKRYVTEQEEHRLETDYEIIQETDLVTEIIEEAKVRVEDTDAAAAIIQKAYRMFKRSQEQAKDLLSGMVDWRIAARSTIRLYRKTDVSYEDANRAATLIKAAYKGYYTRRTMNRLLAKGKEIIDFPEEEHGSENELTTLEEEEEEGEEAKEEVEGEGEGGEHISGFSGVPTGNADSRTEEEDEEQISPDQFSSEVTAEIPSVETEISQSTGVDTENDESELTDAETEVVSSNFIEEVYESDADEYAG</sequence>
<dbReference type="CDD" id="cd12100">
    <property type="entry name" value="DD_CABYR_SP17"/>
    <property type="match status" value="1"/>
</dbReference>
<feature type="domain" description="RIIa" evidence="2">
    <location>
        <begin position="19"/>
        <end position="46"/>
    </location>
</feature>
<dbReference type="SUPFAM" id="SSF47391">
    <property type="entry name" value="Dimerization-anchoring domain of cAMP-dependent PK regulatory subunit"/>
    <property type="match status" value="1"/>
</dbReference>
<dbReference type="CDD" id="cd23767">
    <property type="entry name" value="IQCD"/>
    <property type="match status" value="1"/>
</dbReference>
<dbReference type="EMBL" id="GEZM01022221">
    <property type="protein sequence ID" value="JAV88756.1"/>
    <property type="molecule type" value="Transcribed_RNA"/>
</dbReference>
<dbReference type="PROSITE" id="PS50096">
    <property type="entry name" value="IQ"/>
    <property type="match status" value="1"/>
</dbReference>
<dbReference type="AlphaFoldDB" id="A0A1Y1MXK5"/>
<evidence type="ECO:0000313" key="3">
    <source>
        <dbReference type="EMBL" id="JAV88756.1"/>
    </source>
</evidence>
<feature type="region of interest" description="Disordered" evidence="1">
    <location>
        <begin position="224"/>
        <end position="345"/>
    </location>
</feature>
<dbReference type="InterPro" id="IPR003117">
    <property type="entry name" value="cAMP_dep_PK_reg_su_I/II_a/b"/>
</dbReference>
<evidence type="ECO:0000259" key="2">
    <source>
        <dbReference type="Pfam" id="PF02197"/>
    </source>
</evidence>
<feature type="compositionally biased region" description="Acidic residues" evidence="1">
    <location>
        <begin position="236"/>
        <end position="256"/>
    </location>
</feature>
<dbReference type="InterPro" id="IPR047579">
    <property type="entry name" value="DD_CABYR_SP17"/>
</dbReference>
<reference evidence="3" key="1">
    <citation type="journal article" date="2016" name="Sci. Rep.">
        <title>Molecular characterization of firefly nuptial gifts: a multi-omics approach sheds light on postcopulatory sexual selection.</title>
        <authorList>
            <person name="Al-Wathiqui N."/>
            <person name="Fallon T.R."/>
            <person name="South A."/>
            <person name="Weng J.K."/>
            <person name="Lewis S.M."/>
        </authorList>
    </citation>
    <scope>NUCLEOTIDE SEQUENCE</scope>
</reference>